<accession>A0ABW7RHU1</accession>
<evidence type="ECO:0008006" key="4">
    <source>
        <dbReference type="Google" id="ProtNLM"/>
    </source>
</evidence>
<dbReference type="EMBL" id="JBIRGH010000017">
    <property type="protein sequence ID" value="MFH8587642.1"/>
    <property type="molecule type" value="Genomic_DNA"/>
</dbReference>
<evidence type="ECO:0000256" key="1">
    <source>
        <dbReference type="SAM" id="MobiDB-lite"/>
    </source>
</evidence>
<dbReference type="InterPro" id="IPR006311">
    <property type="entry name" value="TAT_signal"/>
</dbReference>
<keyword evidence="3" id="KW-1185">Reference proteome</keyword>
<evidence type="ECO:0000313" key="2">
    <source>
        <dbReference type="EMBL" id="MFH8587642.1"/>
    </source>
</evidence>
<feature type="compositionally biased region" description="Low complexity" evidence="1">
    <location>
        <begin position="102"/>
        <end position="138"/>
    </location>
</feature>
<feature type="compositionally biased region" description="Basic and acidic residues" evidence="1">
    <location>
        <begin position="141"/>
        <end position="154"/>
    </location>
</feature>
<protein>
    <recommendedName>
        <fullName evidence="4">Lipoprotein</fullName>
    </recommendedName>
</protein>
<organism evidence="2 3">
    <name type="scientific">Streptomyces celluloflavus</name>
    <dbReference type="NCBI Taxonomy" id="58344"/>
    <lineage>
        <taxon>Bacteria</taxon>
        <taxon>Bacillati</taxon>
        <taxon>Actinomycetota</taxon>
        <taxon>Actinomycetes</taxon>
        <taxon>Kitasatosporales</taxon>
        <taxon>Streptomycetaceae</taxon>
        <taxon>Streptomyces</taxon>
    </lineage>
</organism>
<feature type="compositionally biased region" description="Basic and acidic residues" evidence="1">
    <location>
        <begin position="41"/>
        <end position="57"/>
    </location>
</feature>
<comment type="caution">
    <text evidence="2">The sequence shown here is derived from an EMBL/GenBank/DDBJ whole genome shotgun (WGS) entry which is preliminary data.</text>
</comment>
<proteinExistence type="predicted"/>
<reference evidence="2 3" key="1">
    <citation type="submission" date="2024-10" db="EMBL/GenBank/DDBJ databases">
        <title>The Natural Products Discovery Center: Release of the First 8490 Sequenced Strains for Exploring Actinobacteria Biosynthetic Diversity.</title>
        <authorList>
            <person name="Kalkreuter E."/>
            <person name="Kautsar S.A."/>
            <person name="Yang D."/>
            <person name="Bader C.D."/>
            <person name="Teijaro C.N."/>
            <person name="Fluegel L."/>
            <person name="Davis C.M."/>
            <person name="Simpson J.R."/>
            <person name="Lauterbach L."/>
            <person name="Steele A.D."/>
            <person name="Gui C."/>
            <person name="Meng S."/>
            <person name="Li G."/>
            <person name="Viehrig K."/>
            <person name="Ye F."/>
            <person name="Su P."/>
            <person name="Kiefer A.F."/>
            <person name="Nichols A."/>
            <person name="Cepeda A.J."/>
            <person name="Yan W."/>
            <person name="Fan B."/>
            <person name="Jiang Y."/>
            <person name="Adhikari A."/>
            <person name="Zheng C.-J."/>
            <person name="Schuster L."/>
            <person name="Cowan T.M."/>
            <person name="Smanski M.J."/>
            <person name="Chevrette M.G."/>
            <person name="De Carvalho L.P.S."/>
            <person name="Shen B."/>
        </authorList>
    </citation>
    <scope>NUCLEOTIDE SEQUENCE [LARGE SCALE GENOMIC DNA]</scope>
    <source>
        <strain evidence="2 3">NPDC018013</strain>
    </source>
</reference>
<feature type="region of interest" description="Disordered" evidence="1">
    <location>
        <begin position="37"/>
        <end position="58"/>
    </location>
</feature>
<dbReference type="RefSeq" id="WP_397674636.1">
    <property type="nucleotide sequence ID" value="NZ_JBIRGH010000017.1"/>
</dbReference>
<name>A0ABW7RHU1_9ACTN</name>
<feature type="region of interest" description="Disordered" evidence="1">
    <location>
        <begin position="95"/>
        <end position="154"/>
    </location>
</feature>
<dbReference type="Proteomes" id="UP001610990">
    <property type="component" value="Unassembled WGS sequence"/>
</dbReference>
<dbReference type="PROSITE" id="PS51318">
    <property type="entry name" value="TAT"/>
    <property type="match status" value="1"/>
</dbReference>
<sequence length="195" mass="19593">MITTEDPGKWNVPNQALTRRRTLLAGAALGGAALLAGCSGEPERDRPADPSAADRLRTGAARDSTALLARYDATLAAHPALAARLRPLRTEVARHAEAFGDRSGTPAPGGTPSGTPARGAKAPAPGPARTAAPPAGAAVPQDEKAARSALADAERRLADTRAKALTAAPPELARLLASVAAAGAAHAYLLTAAEA</sequence>
<evidence type="ECO:0000313" key="3">
    <source>
        <dbReference type="Proteomes" id="UP001610990"/>
    </source>
</evidence>
<gene>
    <name evidence="2" type="ORF">ACH4GP_25135</name>
</gene>